<dbReference type="RefSeq" id="WP_278011867.1">
    <property type="nucleotide sequence ID" value="NZ_CP121112.1"/>
</dbReference>
<evidence type="ECO:0000313" key="4">
    <source>
        <dbReference type="Proteomes" id="UP001589562"/>
    </source>
</evidence>
<keyword evidence="4" id="KW-1185">Reference proteome</keyword>
<dbReference type="Proteomes" id="UP001589562">
    <property type="component" value="Unassembled WGS sequence"/>
</dbReference>
<sequence>METVKDFFQSVYDSYRDRVKSPFIGSFMISFLIFNWRAFAILFYSEWPIHCRIEWIEEQYCNLKNLLFPIGISFFYVLILPYINLFIEFVLKYYTEKKQQKIDDLETARLLKRKENAKLLRQIADEKAGTSEINNLQTKIESLQKEINDLVEQDKIETKRWNERISASHEKEKQLNKSIDVLNQEKKFLENQITEIKRNISHRDDRDYNNLQDPDFNVRISATIKQLTNNDAKILMRYFKEEELNVSVQLDDSDRTIFKKLQRLNIVEIIDNWATLTNFGNHVFNWLKNDYLES</sequence>
<keyword evidence="2" id="KW-1133">Transmembrane helix</keyword>
<dbReference type="EMBL" id="JBHMFE010000014">
    <property type="protein sequence ID" value="MFB9109202.1"/>
    <property type="molecule type" value="Genomic_DNA"/>
</dbReference>
<name>A0ABV5HBC4_9FLAO</name>
<evidence type="ECO:0000256" key="1">
    <source>
        <dbReference type="SAM" id="Coils"/>
    </source>
</evidence>
<feature type="transmembrane region" description="Helical" evidence="2">
    <location>
        <begin position="65"/>
        <end position="91"/>
    </location>
</feature>
<proteinExistence type="predicted"/>
<accession>A0ABV5HBC4</accession>
<protein>
    <submittedName>
        <fullName evidence="3">Coiled-coil domain-containing protein</fullName>
    </submittedName>
</protein>
<keyword evidence="1" id="KW-0175">Coiled coil</keyword>
<evidence type="ECO:0000313" key="3">
    <source>
        <dbReference type="EMBL" id="MFB9109202.1"/>
    </source>
</evidence>
<gene>
    <name evidence="3" type="ORF">ACFFVK_11495</name>
</gene>
<keyword evidence="2" id="KW-0812">Transmembrane</keyword>
<keyword evidence="2" id="KW-0472">Membrane</keyword>
<reference evidence="3 4" key="1">
    <citation type="submission" date="2024-09" db="EMBL/GenBank/DDBJ databases">
        <authorList>
            <person name="Sun Q."/>
            <person name="Mori K."/>
        </authorList>
    </citation>
    <scope>NUCLEOTIDE SEQUENCE [LARGE SCALE GENOMIC DNA]</scope>
    <source>
        <strain evidence="3 4">CECT 8365</strain>
    </source>
</reference>
<feature type="coiled-coil region" evidence="1">
    <location>
        <begin position="126"/>
        <end position="199"/>
    </location>
</feature>
<feature type="transmembrane region" description="Helical" evidence="2">
    <location>
        <begin position="23"/>
        <end position="45"/>
    </location>
</feature>
<organism evidence="3 4">
    <name type="scientific">Flavobacterium gyeonganense</name>
    <dbReference type="NCBI Taxonomy" id="1310418"/>
    <lineage>
        <taxon>Bacteria</taxon>
        <taxon>Pseudomonadati</taxon>
        <taxon>Bacteroidota</taxon>
        <taxon>Flavobacteriia</taxon>
        <taxon>Flavobacteriales</taxon>
        <taxon>Flavobacteriaceae</taxon>
        <taxon>Flavobacterium</taxon>
    </lineage>
</organism>
<comment type="caution">
    <text evidence="3">The sequence shown here is derived from an EMBL/GenBank/DDBJ whole genome shotgun (WGS) entry which is preliminary data.</text>
</comment>
<evidence type="ECO:0000256" key="2">
    <source>
        <dbReference type="SAM" id="Phobius"/>
    </source>
</evidence>